<keyword evidence="7" id="KW-0106">Calcium</keyword>
<comment type="caution">
    <text evidence="11">Lacks conserved residue(s) required for the propagation of feature annotation.</text>
</comment>
<feature type="disulfide bond" evidence="11">
    <location>
        <begin position="76"/>
        <end position="103"/>
    </location>
</feature>
<evidence type="ECO:0000256" key="9">
    <source>
        <dbReference type="ARBA" id="ARBA00023157"/>
    </source>
</evidence>
<keyword evidence="4 11" id="KW-0768">Sushi</keyword>
<dbReference type="CDD" id="cd00033">
    <property type="entry name" value="CCP"/>
    <property type="match status" value="4"/>
</dbReference>
<keyword evidence="8" id="KW-0130">Cell adhesion</keyword>
<proteinExistence type="predicted"/>
<dbReference type="InterPro" id="IPR035976">
    <property type="entry name" value="Sushi/SCR/CCP_sf"/>
</dbReference>
<feature type="domain" description="Sushi" evidence="12">
    <location>
        <begin position="49"/>
        <end position="105"/>
    </location>
</feature>
<organism>
    <name type="scientific">Branchiostoma floridae</name>
    <name type="common">Florida lancelet</name>
    <name type="synonym">Amphioxus</name>
    <dbReference type="NCBI Taxonomy" id="7739"/>
    <lineage>
        <taxon>Eukaryota</taxon>
        <taxon>Metazoa</taxon>
        <taxon>Chordata</taxon>
        <taxon>Cephalochordata</taxon>
        <taxon>Leptocardii</taxon>
        <taxon>Amphioxiformes</taxon>
        <taxon>Branchiostomatidae</taxon>
        <taxon>Branchiostoma</taxon>
    </lineage>
</organism>
<gene>
    <name evidence="13" type="ORF">BRAFLDRAFT_184362</name>
</gene>
<dbReference type="PANTHER" id="PTHR19325:SF575">
    <property type="entry name" value="LOCOMOTION-RELATED PROTEIN HIKARU GENKI"/>
    <property type="match status" value="1"/>
</dbReference>
<evidence type="ECO:0000256" key="7">
    <source>
        <dbReference type="ARBA" id="ARBA00022837"/>
    </source>
</evidence>
<keyword evidence="6" id="KW-0677">Repeat</keyword>
<dbReference type="SMART" id="SM00032">
    <property type="entry name" value="CCP"/>
    <property type="match status" value="4"/>
</dbReference>
<sequence length="243" mass="25255">TNGAVSGSRFYGRAVTFTCNEGYNLVGASSLTCLADATWNGDPPTCEVVQCPSPTAPANGAVESSNVYMHEARFSCNSGYAISGSSIAVCQADGTWSEDYPTCAVWFYIAIYLCDVKRIILNTAVQCASLSEPSYGTKTSQSGSNGYFPGDSVNFVCQAGYSLNGDSVRTCQSDGTWSGTQPTCDAVGCSSPESPTNGAVSGPGPYVYGDIVSFTCDTGYNLNVDTYLTCQSSGAWSGSAPTC</sequence>
<dbReference type="EMBL" id="GG666459">
    <property type="protein sequence ID" value="EEN69019.1"/>
    <property type="molecule type" value="Genomic_DNA"/>
</dbReference>
<evidence type="ECO:0000256" key="2">
    <source>
        <dbReference type="ARBA" id="ARBA00022525"/>
    </source>
</evidence>
<evidence type="ECO:0000256" key="1">
    <source>
        <dbReference type="ARBA" id="ARBA00004613"/>
    </source>
</evidence>
<evidence type="ECO:0000259" key="12">
    <source>
        <dbReference type="PROSITE" id="PS50923"/>
    </source>
</evidence>
<feature type="disulfide bond" evidence="11">
    <location>
        <begin position="19"/>
        <end position="46"/>
    </location>
</feature>
<dbReference type="InterPro" id="IPR000436">
    <property type="entry name" value="Sushi_SCR_CCP_dom"/>
</dbReference>
<feature type="non-terminal residue" evidence="13">
    <location>
        <position position="1"/>
    </location>
</feature>
<dbReference type="SUPFAM" id="SSF57535">
    <property type="entry name" value="Complement control module/SCR domain"/>
    <property type="match status" value="4"/>
</dbReference>
<evidence type="ECO:0000256" key="10">
    <source>
        <dbReference type="ARBA" id="ARBA00023180"/>
    </source>
</evidence>
<keyword evidence="3" id="KW-0245">EGF-like domain</keyword>
<feature type="domain" description="Sushi" evidence="12">
    <location>
        <begin position="125"/>
        <end position="186"/>
    </location>
</feature>
<dbReference type="FunFam" id="2.10.70.10:FF:000064">
    <property type="entry name" value="Fibulin 7"/>
    <property type="match status" value="1"/>
</dbReference>
<feature type="disulfide bond" evidence="11">
    <location>
        <begin position="157"/>
        <end position="184"/>
    </location>
</feature>
<evidence type="ECO:0000313" key="13">
    <source>
        <dbReference type="EMBL" id="EEN69019.1"/>
    </source>
</evidence>
<dbReference type="Gene3D" id="2.10.70.10">
    <property type="entry name" value="Complement Module, domain 1"/>
    <property type="match status" value="4"/>
</dbReference>
<dbReference type="GO" id="GO:0005576">
    <property type="term" value="C:extracellular region"/>
    <property type="evidence" value="ECO:0007669"/>
    <property type="project" value="UniProtKB-SubCell"/>
</dbReference>
<comment type="subcellular location">
    <subcellularLocation>
        <location evidence="1">Secreted</location>
    </subcellularLocation>
</comment>
<feature type="domain" description="Sushi" evidence="12">
    <location>
        <begin position="1"/>
        <end position="48"/>
    </location>
</feature>
<keyword evidence="2" id="KW-0964">Secreted</keyword>
<keyword evidence="9 11" id="KW-1015">Disulfide bond</keyword>
<dbReference type="InParanoid" id="C3XSU8"/>
<keyword evidence="5" id="KW-0732">Signal</keyword>
<dbReference type="eggNOG" id="KOG4297">
    <property type="taxonomic scope" value="Eukaryota"/>
</dbReference>
<reference evidence="13" key="1">
    <citation type="journal article" date="2008" name="Nature">
        <title>The amphioxus genome and the evolution of the chordate karyotype.</title>
        <authorList>
            <consortium name="US DOE Joint Genome Institute (JGI-PGF)"/>
            <person name="Putnam N.H."/>
            <person name="Butts T."/>
            <person name="Ferrier D.E.K."/>
            <person name="Furlong R.F."/>
            <person name="Hellsten U."/>
            <person name="Kawashima T."/>
            <person name="Robinson-Rechavi M."/>
            <person name="Shoguchi E."/>
            <person name="Terry A."/>
            <person name="Yu J.-K."/>
            <person name="Benito-Gutierrez E.L."/>
            <person name="Dubchak I."/>
            <person name="Garcia-Fernandez J."/>
            <person name="Gibson-Brown J.J."/>
            <person name="Grigoriev I.V."/>
            <person name="Horton A.C."/>
            <person name="de Jong P.J."/>
            <person name="Jurka J."/>
            <person name="Kapitonov V.V."/>
            <person name="Kohara Y."/>
            <person name="Kuroki Y."/>
            <person name="Lindquist E."/>
            <person name="Lucas S."/>
            <person name="Osoegawa K."/>
            <person name="Pennacchio L.A."/>
            <person name="Salamov A.A."/>
            <person name="Satou Y."/>
            <person name="Sauka-Spengler T."/>
            <person name="Schmutz J."/>
            <person name="Shin-I T."/>
            <person name="Toyoda A."/>
            <person name="Bronner-Fraser M."/>
            <person name="Fujiyama A."/>
            <person name="Holland L.Z."/>
            <person name="Holland P.W.H."/>
            <person name="Satoh N."/>
            <person name="Rokhsar D.S."/>
        </authorList>
    </citation>
    <scope>NUCLEOTIDE SEQUENCE [LARGE SCALE GENOMIC DNA]</scope>
    <source>
        <strain evidence="13">S238N-H82</strain>
        <tissue evidence="13">Testes</tissue>
    </source>
</reference>
<evidence type="ECO:0000256" key="5">
    <source>
        <dbReference type="ARBA" id="ARBA00022729"/>
    </source>
</evidence>
<feature type="domain" description="Sushi" evidence="12">
    <location>
        <begin position="187"/>
        <end position="243"/>
    </location>
</feature>
<dbReference type="AlphaFoldDB" id="C3XSU8"/>
<protein>
    <recommendedName>
        <fullName evidence="12">Sushi domain-containing protein</fullName>
    </recommendedName>
</protein>
<name>C3XSU8_BRAFL</name>
<evidence type="ECO:0000256" key="3">
    <source>
        <dbReference type="ARBA" id="ARBA00022536"/>
    </source>
</evidence>
<evidence type="ECO:0000256" key="6">
    <source>
        <dbReference type="ARBA" id="ARBA00022737"/>
    </source>
</evidence>
<dbReference type="InterPro" id="IPR050350">
    <property type="entry name" value="Compl-Cell_Adhes-Reg"/>
</dbReference>
<dbReference type="GO" id="GO:0007155">
    <property type="term" value="P:cell adhesion"/>
    <property type="evidence" value="ECO:0007669"/>
    <property type="project" value="UniProtKB-KW"/>
</dbReference>
<feature type="non-terminal residue" evidence="13">
    <location>
        <position position="243"/>
    </location>
</feature>
<evidence type="ECO:0000256" key="4">
    <source>
        <dbReference type="ARBA" id="ARBA00022659"/>
    </source>
</evidence>
<keyword evidence="10" id="KW-0325">Glycoprotein</keyword>
<feature type="disulfide bond" evidence="11">
    <location>
        <begin position="216"/>
        <end position="243"/>
    </location>
</feature>
<evidence type="ECO:0000256" key="11">
    <source>
        <dbReference type="PROSITE-ProRule" id="PRU00302"/>
    </source>
</evidence>
<accession>C3XSU8</accession>
<dbReference type="PROSITE" id="PS50923">
    <property type="entry name" value="SUSHI"/>
    <property type="match status" value="4"/>
</dbReference>
<evidence type="ECO:0000256" key="8">
    <source>
        <dbReference type="ARBA" id="ARBA00022889"/>
    </source>
</evidence>
<dbReference type="Pfam" id="PF00084">
    <property type="entry name" value="Sushi"/>
    <property type="match status" value="4"/>
</dbReference>
<dbReference type="PANTHER" id="PTHR19325">
    <property type="entry name" value="COMPLEMENT COMPONENT-RELATED SUSHI DOMAIN-CONTAINING"/>
    <property type="match status" value="1"/>
</dbReference>